<protein>
    <recommendedName>
        <fullName evidence="1">Deoxynucleoside kinase domain-containing protein</fullName>
    </recommendedName>
</protein>
<dbReference type="GO" id="GO:0005524">
    <property type="term" value="F:ATP binding"/>
    <property type="evidence" value="ECO:0007669"/>
    <property type="project" value="InterPro"/>
</dbReference>
<dbReference type="Gene3D" id="3.40.50.300">
    <property type="entry name" value="P-loop containing nucleotide triphosphate hydrolases"/>
    <property type="match status" value="1"/>
</dbReference>
<dbReference type="PANTHER" id="PTHR10513">
    <property type="entry name" value="DEOXYNUCLEOSIDE KINASE"/>
    <property type="match status" value="1"/>
</dbReference>
<dbReference type="InterPro" id="IPR002624">
    <property type="entry name" value="DCK/DGK"/>
</dbReference>
<organism evidence="2">
    <name type="scientific">viral metagenome</name>
    <dbReference type="NCBI Taxonomy" id="1070528"/>
    <lineage>
        <taxon>unclassified sequences</taxon>
        <taxon>metagenomes</taxon>
        <taxon>organismal metagenomes</taxon>
    </lineage>
</organism>
<sequence length="248" mass="28972">MSGNTENFFYKLARPPAKKQTKIVSIEGNIGSGKSTLVDALSKKYASHSNICFLQEPVDIWNTIQDKEGNTMLAKFYGDTKKYSFAFQMMAYISRLSLLRKAITENYDIIVVERSMFTDKMVFAKMLYDDGNMEEVEYQIYNKWFDEFIEDLPPIHVIYVKTSPEIAKARVEKRAREGEEIPLEYLINCHKYHEDWLNSDDRSYDRKIVIQGDTDIEKDSDMLSVWLERCGIFMEVCNNQNDTCKLMC</sequence>
<dbReference type="GO" id="GO:0019136">
    <property type="term" value="F:deoxynucleoside kinase activity"/>
    <property type="evidence" value="ECO:0007669"/>
    <property type="project" value="InterPro"/>
</dbReference>
<proteinExistence type="predicted"/>
<dbReference type="PANTHER" id="PTHR10513:SF35">
    <property type="entry name" value="DEOXYADENOSINE KINASE"/>
    <property type="match status" value="1"/>
</dbReference>
<dbReference type="EMBL" id="MN739289">
    <property type="protein sequence ID" value="QHS97135.1"/>
    <property type="molecule type" value="Genomic_DNA"/>
</dbReference>
<dbReference type="Pfam" id="PF01712">
    <property type="entry name" value="dNK"/>
    <property type="match status" value="1"/>
</dbReference>
<feature type="domain" description="Deoxynucleoside kinase" evidence="1">
    <location>
        <begin position="24"/>
        <end position="219"/>
    </location>
</feature>
<dbReference type="InterPro" id="IPR050566">
    <property type="entry name" value="Deoxyribonucleoside_kinase"/>
</dbReference>
<evidence type="ECO:0000313" key="2">
    <source>
        <dbReference type="EMBL" id="QHS97135.1"/>
    </source>
</evidence>
<dbReference type="AlphaFoldDB" id="A0A6C0BXH2"/>
<accession>A0A6C0BXH2</accession>
<dbReference type="InterPro" id="IPR027417">
    <property type="entry name" value="P-loop_NTPase"/>
</dbReference>
<dbReference type="GO" id="GO:0005737">
    <property type="term" value="C:cytoplasm"/>
    <property type="evidence" value="ECO:0007669"/>
    <property type="project" value="TreeGrafter"/>
</dbReference>
<dbReference type="CDD" id="cd01673">
    <property type="entry name" value="dNK"/>
    <property type="match status" value="1"/>
</dbReference>
<name>A0A6C0BXH2_9ZZZZ</name>
<evidence type="ECO:0000259" key="1">
    <source>
        <dbReference type="Pfam" id="PF01712"/>
    </source>
</evidence>
<reference evidence="2" key="1">
    <citation type="journal article" date="2020" name="Nature">
        <title>Giant virus diversity and host interactions through global metagenomics.</title>
        <authorList>
            <person name="Schulz F."/>
            <person name="Roux S."/>
            <person name="Paez-Espino D."/>
            <person name="Jungbluth S."/>
            <person name="Walsh D.A."/>
            <person name="Denef V.J."/>
            <person name="McMahon K.D."/>
            <person name="Konstantinidis K.T."/>
            <person name="Eloe-Fadrosh E.A."/>
            <person name="Kyrpides N.C."/>
            <person name="Woyke T."/>
        </authorList>
    </citation>
    <scope>NUCLEOTIDE SEQUENCE</scope>
    <source>
        <strain evidence="2">GVMAG-M-3300020166-5</strain>
    </source>
</reference>
<dbReference type="SUPFAM" id="SSF52540">
    <property type="entry name" value="P-loop containing nucleoside triphosphate hydrolases"/>
    <property type="match status" value="1"/>
</dbReference>
<dbReference type="InterPro" id="IPR031314">
    <property type="entry name" value="DNK_dom"/>
</dbReference>
<dbReference type="PIRSF" id="PIRSF000705">
    <property type="entry name" value="DNK"/>
    <property type="match status" value="1"/>
</dbReference>